<keyword evidence="3" id="KW-1185">Reference proteome</keyword>
<dbReference type="KEGG" id="mei:Msip34_2030"/>
<accession>C6X7U5</accession>
<dbReference type="STRING" id="582744.Msip34_2030"/>
<organism evidence="2 3">
    <name type="scientific">Methylovorus glucosotrophus (strain SIP3-4)</name>
    <dbReference type="NCBI Taxonomy" id="582744"/>
    <lineage>
        <taxon>Bacteria</taxon>
        <taxon>Pseudomonadati</taxon>
        <taxon>Pseudomonadota</taxon>
        <taxon>Betaproteobacteria</taxon>
        <taxon>Nitrosomonadales</taxon>
        <taxon>Methylophilaceae</taxon>
        <taxon>Methylovorus</taxon>
    </lineage>
</organism>
<dbReference type="Proteomes" id="UP000002743">
    <property type="component" value="Chromosome"/>
</dbReference>
<dbReference type="eggNOG" id="COG3672">
    <property type="taxonomic scope" value="Bacteria"/>
</dbReference>
<dbReference type="RefSeq" id="WP_015830619.1">
    <property type="nucleotide sequence ID" value="NC_012969.1"/>
</dbReference>
<protein>
    <recommendedName>
        <fullName evidence="1">Transglutaminase-like domain-containing protein</fullName>
    </recommendedName>
</protein>
<evidence type="ECO:0000313" key="2">
    <source>
        <dbReference type="EMBL" id="ACT51272.1"/>
    </source>
</evidence>
<name>C6X7U5_METGS</name>
<gene>
    <name evidence="2" type="ordered locus">Msip34_2030</name>
</gene>
<dbReference type="AlphaFoldDB" id="C6X7U5"/>
<dbReference type="EMBL" id="CP001674">
    <property type="protein sequence ID" value="ACT51272.1"/>
    <property type="molecule type" value="Genomic_DNA"/>
</dbReference>
<dbReference type="HOGENOM" id="CLU_1079148_0_0_4"/>
<dbReference type="InterPro" id="IPR007562">
    <property type="entry name" value="Transglutaminase-like_domain"/>
</dbReference>
<reference evidence="3" key="1">
    <citation type="submission" date="2009-07" db="EMBL/GenBank/DDBJ databases">
        <title>Complete sequence of chromosome of Methylovorus sp. SIP3-4.</title>
        <authorList>
            <person name="Lucas S."/>
            <person name="Copeland A."/>
            <person name="Lapidus A."/>
            <person name="Glavina del Rio T."/>
            <person name="Tice H."/>
            <person name="Bruce D."/>
            <person name="Goodwin L."/>
            <person name="Pitluck S."/>
            <person name="Clum A."/>
            <person name="Larimer F."/>
            <person name="Land M."/>
            <person name="Hauser L."/>
            <person name="Kyrpides N."/>
            <person name="Mikhailova N."/>
            <person name="Kayluzhnaya M."/>
            <person name="Chistoserdova L."/>
        </authorList>
    </citation>
    <scope>NUCLEOTIDE SEQUENCE [LARGE SCALE GENOMIC DNA]</scope>
    <source>
        <strain evidence="3">SIP3-4</strain>
    </source>
</reference>
<dbReference type="Gene3D" id="3.10.620.30">
    <property type="match status" value="1"/>
</dbReference>
<dbReference type="OrthoDB" id="5401788at2"/>
<evidence type="ECO:0000313" key="3">
    <source>
        <dbReference type="Proteomes" id="UP000002743"/>
    </source>
</evidence>
<sequence length="248" mass="28832" precursor="true">MTNKIITLLLLIPILIITNAVEVKDMNIKYFDIKNKSSIHDFRQDKFEEAINNHDIKKPDNWNLLVDKVKEQPNEYEQLATANLLINQIPYIDNTNGSYMSPNIALNRGGIVCKDYAIIKYILLKDAGFNINNMLFMVHDSLTEPDTGQAHVVLAVKINNEIFIANQYMKSTAIKYYKEYGINKDKFSKSIKKEGVNALTLNFNTDSYYTKKSLYPLKKYNFNERKLFSLLNENGNYKLAVYNYKKRK</sequence>
<reference evidence="2 3" key="2">
    <citation type="journal article" date="2011" name="J. Bacteriol.">
        <title>Genomes of three methylotrophs from a single niche uncover genetic and metabolic divergence of Methylophilaceae.</title>
        <authorList>
            <person name="Lapidus A."/>
            <person name="Clum A."/>
            <person name="Labutti K."/>
            <person name="Kaluzhnaya M.G."/>
            <person name="Lim S."/>
            <person name="Beck D.A."/>
            <person name="Glavina Del Rio T."/>
            <person name="Nolan M."/>
            <person name="Mavromatis K."/>
            <person name="Huntemann M."/>
            <person name="Lucas S."/>
            <person name="Lidstrom M.E."/>
            <person name="Ivanova N."/>
            <person name="Chistoserdova L."/>
        </authorList>
    </citation>
    <scope>NUCLEOTIDE SEQUENCE [LARGE SCALE GENOMIC DNA]</scope>
    <source>
        <strain evidence="2 3">SIP3-4</strain>
    </source>
</reference>
<evidence type="ECO:0000259" key="1">
    <source>
        <dbReference type="Pfam" id="PF04473"/>
    </source>
</evidence>
<dbReference type="Pfam" id="PF04473">
    <property type="entry name" value="DUF553"/>
    <property type="match status" value="1"/>
</dbReference>
<feature type="domain" description="Transglutaminase-like" evidence="1">
    <location>
        <begin position="22"/>
        <end position="190"/>
    </location>
</feature>
<proteinExistence type="predicted"/>